<dbReference type="GO" id="GO:0017111">
    <property type="term" value="F:ribonucleoside triphosphate phosphatase activity"/>
    <property type="evidence" value="ECO:0007669"/>
    <property type="project" value="InterPro"/>
</dbReference>
<keyword evidence="4 10" id="KW-0547">Nucleotide-binding</keyword>
<feature type="binding site" evidence="10">
    <location>
        <position position="70"/>
    </location>
    <ligand>
        <name>substrate</name>
    </ligand>
</feature>
<dbReference type="SUPFAM" id="SSF52972">
    <property type="entry name" value="ITPase-like"/>
    <property type="match status" value="1"/>
</dbReference>
<comment type="subunit">
    <text evidence="2 10">Homodimer.</text>
</comment>
<dbReference type="EC" id="3.6.1.66" evidence="10"/>
<dbReference type="InterPro" id="IPR002637">
    <property type="entry name" value="RdgB/HAM1"/>
</dbReference>
<comment type="catalytic activity">
    <reaction evidence="9 10">
        <text>XTP + H2O = XMP + diphosphate + H(+)</text>
        <dbReference type="Rhea" id="RHEA:28610"/>
        <dbReference type="ChEBI" id="CHEBI:15377"/>
        <dbReference type="ChEBI" id="CHEBI:15378"/>
        <dbReference type="ChEBI" id="CHEBI:33019"/>
        <dbReference type="ChEBI" id="CHEBI:57464"/>
        <dbReference type="ChEBI" id="CHEBI:61314"/>
        <dbReference type="EC" id="3.6.1.66"/>
    </reaction>
</comment>
<dbReference type="AlphaFoldDB" id="A0A2T2YMQ5"/>
<evidence type="ECO:0000256" key="10">
    <source>
        <dbReference type="HAMAP-Rule" id="MF_01405"/>
    </source>
</evidence>
<feature type="binding site" evidence="10">
    <location>
        <position position="69"/>
    </location>
    <ligand>
        <name>Mg(2+)</name>
        <dbReference type="ChEBI" id="CHEBI:18420"/>
    </ligand>
</feature>
<keyword evidence="3 10" id="KW-0479">Metal-binding</keyword>
<accession>A0A2T2YMQ5</accession>
<dbReference type="GO" id="GO:0005829">
    <property type="term" value="C:cytosol"/>
    <property type="evidence" value="ECO:0007669"/>
    <property type="project" value="TreeGrafter"/>
</dbReference>
<feature type="binding site" evidence="10">
    <location>
        <begin position="177"/>
        <end position="178"/>
    </location>
    <ligand>
        <name>substrate</name>
    </ligand>
</feature>
<feature type="binding site" evidence="10">
    <location>
        <begin position="8"/>
        <end position="13"/>
    </location>
    <ligand>
        <name>substrate</name>
    </ligand>
</feature>
<evidence type="ECO:0000256" key="2">
    <source>
        <dbReference type="ARBA" id="ARBA00011738"/>
    </source>
</evidence>
<comment type="cofactor">
    <cofactor evidence="10">
        <name>Mg(2+)</name>
        <dbReference type="ChEBI" id="CHEBI:18420"/>
    </cofactor>
    <text evidence="10">Binds 1 Mg(2+) ion per subunit.</text>
</comment>
<comment type="similarity">
    <text evidence="1 10 11">Belongs to the HAM1 NTPase family.</text>
</comment>
<name>A0A2T2YMQ5_9BACT</name>
<evidence type="ECO:0000256" key="7">
    <source>
        <dbReference type="ARBA" id="ARBA00023080"/>
    </source>
</evidence>
<evidence type="ECO:0000256" key="1">
    <source>
        <dbReference type="ARBA" id="ARBA00008023"/>
    </source>
</evidence>
<evidence type="ECO:0000313" key="12">
    <source>
        <dbReference type="EMBL" id="PSR56781.1"/>
    </source>
</evidence>
<dbReference type="PANTHER" id="PTHR11067">
    <property type="entry name" value="INOSINE TRIPHOSPHATE PYROPHOSPHATASE/HAM1 PROTEIN"/>
    <property type="match status" value="1"/>
</dbReference>
<comment type="caution">
    <text evidence="10">Lacks conserved residue(s) required for the propagation of feature annotation.</text>
</comment>
<dbReference type="InterPro" id="IPR020922">
    <property type="entry name" value="dITP/XTP_pyrophosphatase"/>
</dbReference>
<feature type="binding site" evidence="10">
    <location>
        <position position="172"/>
    </location>
    <ligand>
        <name>substrate</name>
    </ligand>
</feature>
<comment type="caution">
    <text evidence="12">The sequence shown here is derived from an EMBL/GenBank/DDBJ whole genome shotgun (WGS) entry which is preliminary data.</text>
</comment>
<evidence type="ECO:0000256" key="9">
    <source>
        <dbReference type="ARBA" id="ARBA00052017"/>
    </source>
</evidence>
<dbReference type="HAMAP" id="MF_01405">
    <property type="entry name" value="Non_canon_purine_NTPase"/>
    <property type="match status" value="1"/>
</dbReference>
<dbReference type="CDD" id="cd00515">
    <property type="entry name" value="HAM1"/>
    <property type="match status" value="1"/>
</dbReference>
<keyword evidence="5 10" id="KW-0378">Hydrolase</keyword>
<dbReference type="EMBL" id="PYFT01000001">
    <property type="protein sequence ID" value="PSR56781.1"/>
    <property type="molecule type" value="Genomic_DNA"/>
</dbReference>
<keyword evidence="7 10" id="KW-0546">Nucleotide metabolism</keyword>
<protein>
    <recommendedName>
        <fullName evidence="10">dITP/XTP pyrophosphatase</fullName>
        <ecNumber evidence="10">3.6.1.66</ecNumber>
    </recommendedName>
    <alternativeName>
        <fullName evidence="10">Non-canonical purine NTP pyrophosphatase</fullName>
    </alternativeName>
    <alternativeName>
        <fullName evidence="10">Non-standard purine NTP pyrophosphatase</fullName>
    </alternativeName>
    <alternativeName>
        <fullName evidence="10">Nucleoside-triphosphate diphosphatase</fullName>
    </alternativeName>
    <alternativeName>
        <fullName evidence="10">Nucleoside-triphosphate pyrophosphatase</fullName>
        <shortName evidence="10">NTPase</shortName>
    </alternativeName>
</protein>
<reference evidence="12 13" key="1">
    <citation type="submission" date="2018-03" db="EMBL/GenBank/DDBJ databases">
        <title>Adhaeribacter sp. HMF7605 Genome sequencing and assembly.</title>
        <authorList>
            <person name="Kang H."/>
            <person name="Kang J."/>
            <person name="Cha I."/>
            <person name="Kim H."/>
            <person name="Joh K."/>
        </authorList>
    </citation>
    <scope>NUCLEOTIDE SEQUENCE [LARGE SCALE GENOMIC DNA]</scope>
    <source>
        <strain evidence="12 13">HMF7605</strain>
    </source>
</reference>
<dbReference type="GO" id="GO:0009117">
    <property type="term" value="P:nucleotide metabolic process"/>
    <property type="evidence" value="ECO:0007669"/>
    <property type="project" value="UniProtKB-KW"/>
</dbReference>
<comment type="catalytic activity">
    <reaction evidence="10">
        <text>ITP + H2O = IMP + diphosphate + H(+)</text>
        <dbReference type="Rhea" id="RHEA:29399"/>
        <dbReference type="ChEBI" id="CHEBI:15377"/>
        <dbReference type="ChEBI" id="CHEBI:15378"/>
        <dbReference type="ChEBI" id="CHEBI:33019"/>
        <dbReference type="ChEBI" id="CHEBI:58053"/>
        <dbReference type="ChEBI" id="CHEBI:61402"/>
        <dbReference type="EC" id="3.6.1.66"/>
    </reaction>
</comment>
<dbReference type="GO" id="GO:0035870">
    <property type="term" value="F:dITP diphosphatase activity"/>
    <property type="evidence" value="ECO:0007669"/>
    <property type="project" value="UniProtKB-UniRule"/>
</dbReference>
<evidence type="ECO:0000256" key="6">
    <source>
        <dbReference type="ARBA" id="ARBA00022842"/>
    </source>
</evidence>
<dbReference type="Gene3D" id="3.90.950.10">
    <property type="match status" value="1"/>
</dbReference>
<dbReference type="GO" id="GO:0036222">
    <property type="term" value="F:XTP diphosphatase activity"/>
    <property type="evidence" value="ECO:0007669"/>
    <property type="project" value="UniProtKB-UniRule"/>
</dbReference>
<dbReference type="PANTHER" id="PTHR11067:SF9">
    <property type="entry name" value="INOSINE TRIPHOSPHATE PYROPHOSPHATASE"/>
    <property type="match status" value="1"/>
</dbReference>
<dbReference type="Proteomes" id="UP000240357">
    <property type="component" value="Unassembled WGS sequence"/>
</dbReference>
<sequence length="203" mass="22682">MLTICFASNNAHKLSEIREILGDRFDVKSLADIGCHEELPEEQTTLEGNSRQKAEYVWQKYGVNCFADDTGLEVLALNMEPGVYSARYAGPQRSSQDNIQLLLQNLAGKENRAAQFRTSITLILDNNLFQFDGVVQGKIAEEASGNQGFGYDPVFIPEGHFQTFAEMNSAEKNRISHRGRAVQQLAEYLNVALTEPKPLSERP</sequence>
<feature type="active site" description="Proton acceptor" evidence="10">
    <location>
        <position position="69"/>
    </location>
</feature>
<evidence type="ECO:0000256" key="8">
    <source>
        <dbReference type="ARBA" id="ARBA00051875"/>
    </source>
</evidence>
<evidence type="ECO:0000256" key="3">
    <source>
        <dbReference type="ARBA" id="ARBA00022723"/>
    </source>
</evidence>
<dbReference type="GO" id="GO:0036220">
    <property type="term" value="F:ITP diphosphatase activity"/>
    <property type="evidence" value="ECO:0007669"/>
    <property type="project" value="UniProtKB-UniRule"/>
</dbReference>
<dbReference type="NCBIfam" id="TIGR00042">
    <property type="entry name" value="RdgB/HAM1 family non-canonical purine NTP pyrophosphatase"/>
    <property type="match status" value="1"/>
</dbReference>
<feature type="binding site" evidence="10">
    <location>
        <begin position="149"/>
        <end position="152"/>
    </location>
    <ligand>
        <name>substrate</name>
    </ligand>
</feature>
<dbReference type="GO" id="GO:0046872">
    <property type="term" value="F:metal ion binding"/>
    <property type="evidence" value="ECO:0007669"/>
    <property type="project" value="UniProtKB-KW"/>
</dbReference>
<dbReference type="FunFam" id="3.90.950.10:FF:000001">
    <property type="entry name" value="dITP/XTP pyrophosphatase"/>
    <property type="match status" value="1"/>
</dbReference>
<dbReference type="OrthoDB" id="9807456at2"/>
<evidence type="ECO:0000256" key="4">
    <source>
        <dbReference type="ARBA" id="ARBA00022741"/>
    </source>
</evidence>
<keyword evidence="6 10" id="KW-0460">Magnesium</keyword>
<evidence type="ECO:0000256" key="11">
    <source>
        <dbReference type="RuleBase" id="RU003781"/>
    </source>
</evidence>
<keyword evidence="13" id="KW-1185">Reference proteome</keyword>
<comment type="catalytic activity">
    <reaction evidence="8 10">
        <text>dITP + H2O = dIMP + diphosphate + H(+)</text>
        <dbReference type="Rhea" id="RHEA:28342"/>
        <dbReference type="ChEBI" id="CHEBI:15377"/>
        <dbReference type="ChEBI" id="CHEBI:15378"/>
        <dbReference type="ChEBI" id="CHEBI:33019"/>
        <dbReference type="ChEBI" id="CHEBI:61194"/>
        <dbReference type="ChEBI" id="CHEBI:61382"/>
        <dbReference type="EC" id="3.6.1.66"/>
    </reaction>
</comment>
<gene>
    <name evidence="12" type="ORF">AHMF7605_26430</name>
</gene>
<dbReference type="InterPro" id="IPR029001">
    <property type="entry name" value="ITPase-like_fam"/>
</dbReference>
<dbReference type="RefSeq" id="WP_106932957.1">
    <property type="nucleotide sequence ID" value="NZ_PYFT01000001.1"/>
</dbReference>
<dbReference type="GO" id="GO:0000166">
    <property type="term" value="F:nucleotide binding"/>
    <property type="evidence" value="ECO:0007669"/>
    <property type="project" value="UniProtKB-KW"/>
</dbReference>
<organism evidence="12 13">
    <name type="scientific">Adhaeribacter arboris</name>
    <dbReference type="NCBI Taxonomy" id="2072846"/>
    <lineage>
        <taxon>Bacteria</taxon>
        <taxon>Pseudomonadati</taxon>
        <taxon>Bacteroidota</taxon>
        <taxon>Cytophagia</taxon>
        <taxon>Cytophagales</taxon>
        <taxon>Hymenobacteraceae</taxon>
        <taxon>Adhaeribacter</taxon>
    </lineage>
</organism>
<dbReference type="Pfam" id="PF01725">
    <property type="entry name" value="Ham1p_like"/>
    <property type="match status" value="1"/>
</dbReference>
<evidence type="ECO:0000313" key="13">
    <source>
        <dbReference type="Proteomes" id="UP000240357"/>
    </source>
</evidence>
<proteinExistence type="inferred from homology"/>
<evidence type="ECO:0000256" key="5">
    <source>
        <dbReference type="ARBA" id="ARBA00022801"/>
    </source>
</evidence>
<dbReference type="GO" id="GO:0009146">
    <property type="term" value="P:purine nucleoside triphosphate catabolic process"/>
    <property type="evidence" value="ECO:0007669"/>
    <property type="project" value="UniProtKB-UniRule"/>
</dbReference>
<comment type="function">
    <text evidence="10">Pyrophosphatase that catalyzes the hydrolysis of nucleoside triphosphates to their monophosphate derivatives, with a high preference for the non-canonical purine nucleotides XTP (xanthosine triphosphate), dITP (deoxyinosine triphosphate) and ITP. Seems to function as a house-cleaning enzyme that removes non-canonical purine nucleotides from the nucleotide pool, thus preventing their incorporation into DNA/RNA and avoiding chromosomal lesions.</text>
</comment>
<dbReference type="NCBIfam" id="NF011398">
    <property type="entry name" value="PRK14823.1"/>
    <property type="match status" value="1"/>
</dbReference>